<accession>A0AA91ECC0</accession>
<dbReference type="Proteomes" id="UP000078431">
    <property type="component" value="Unassembled WGS sequence"/>
</dbReference>
<dbReference type="Gene3D" id="3.10.450.50">
    <property type="match status" value="1"/>
</dbReference>
<feature type="signal peptide" evidence="1">
    <location>
        <begin position="1"/>
        <end position="17"/>
    </location>
</feature>
<keyword evidence="1" id="KW-0732">Signal</keyword>
<dbReference type="InterPro" id="IPR024289">
    <property type="entry name" value="DUF3828"/>
</dbReference>
<proteinExistence type="predicted"/>
<feature type="domain" description="DUF3828" evidence="2">
    <location>
        <begin position="48"/>
        <end position="140"/>
    </location>
</feature>
<dbReference type="EMBL" id="LXEX01000049">
    <property type="protein sequence ID" value="OAT58006.1"/>
    <property type="molecule type" value="Genomic_DNA"/>
</dbReference>
<dbReference type="RefSeq" id="WP_061555429.1">
    <property type="nucleotide sequence ID" value="NZ_LXEX01000049.1"/>
</dbReference>
<name>A0AA91ECC0_9GAMM</name>
<keyword evidence="4" id="KW-1185">Reference proteome</keyword>
<evidence type="ECO:0000313" key="4">
    <source>
        <dbReference type="Proteomes" id="UP000078431"/>
    </source>
</evidence>
<dbReference type="AlphaFoldDB" id="A0AA91ECC0"/>
<gene>
    <name evidence="3" type="ORF">M993_03284</name>
</gene>
<comment type="caution">
    <text evidence="3">The sequence shown here is derived from an EMBL/GenBank/DDBJ whole genome shotgun (WGS) entry which is preliminary data.</text>
</comment>
<sequence>MIRVLILLFFISSPAIAVSDINNATKVALEFNTWYLQQVEKDVYPLLVSGSPEMNEYVTAETLEKLHKAVNSDDEFYDADFFTRSQDIGADWSKNVTVVSSDLDPVCLNVYVAYGKDMSHTVIDCMVKEKGKWKIQSVAQQAIVPNENLK</sequence>
<dbReference type="Pfam" id="PF12883">
    <property type="entry name" value="DUF3828"/>
    <property type="match status" value="1"/>
</dbReference>
<reference evidence="3 4" key="1">
    <citation type="submission" date="2016-04" db="EMBL/GenBank/DDBJ databases">
        <title>ATOL: Assembling a taxonomically balanced genome-scale reconstruction of the evolutionary history of the Enterobacteriaceae.</title>
        <authorList>
            <person name="Plunkett G.III."/>
            <person name="Neeno-Eckwall E.C."/>
            <person name="Glasner J.D."/>
            <person name="Perna N.T."/>
        </authorList>
    </citation>
    <scope>NUCLEOTIDE SEQUENCE [LARGE SCALE GENOMIC DNA]</scope>
    <source>
        <strain evidence="3 4">ATCC 12841</strain>
    </source>
</reference>
<evidence type="ECO:0000259" key="2">
    <source>
        <dbReference type="Pfam" id="PF12883"/>
    </source>
</evidence>
<evidence type="ECO:0000256" key="1">
    <source>
        <dbReference type="SAM" id="SignalP"/>
    </source>
</evidence>
<organism evidence="3 4">
    <name type="scientific">Obesumbacterium proteus ATCC 12841</name>
    <dbReference type="NCBI Taxonomy" id="1354268"/>
    <lineage>
        <taxon>Bacteria</taxon>
        <taxon>Pseudomonadati</taxon>
        <taxon>Pseudomonadota</taxon>
        <taxon>Gammaproteobacteria</taxon>
        <taxon>Enterobacterales</taxon>
        <taxon>Hafniaceae</taxon>
        <taxon>Obesumbacterium</taxon>
    </lineage>
</organism>
<evidence type="ECO:0000313" key="3">
    <source>
        <dbReference type="EMBL" id="OAT58006.1"/>
    </source>
</evidence>
<feature type="chain" id="PRO_5041699577" description="DUF3828 domain-containing protein" evidence="1">
    <location>
        <begin position="18"/>
        <end position="150"/>
    </location>
</feature>
<protein>
    <recommendedName>
        <fullName evidence="2">DUF3828 domain-containing protein</fullName>
    </recommendedName>
</protein>